<evidence type="ECO:0000313" key="1">
    <source>
        <dbReference type="EMBL" id="RUS25711.1"/>
    </source>
</evidence>
<dbReference type="AlphaFoldDB" id="A0A433Q7H4"/>
<proteinExistence type="predicted"/>
<reference evidence="1 2" key="1">
    <citation type="journal article" date="2018" name="New Phytol.">
        <title>Phylogenomics of Endogonaceae and evolution of mycorrhizas within Mucoromycota.</title>
        <authorList>
            <person name="Chang Y."/>
            <person name="Desiro A."/>
            <person name="Na H."/>
            <person name="Sandor L."/>
            <person name="Lipzen A."/>
            <person name="Clum A."/>
            <person name="Barry K."/>
            <person name="Grigoriev I.V."/>
            <person name="Martin F.M."/>
            <person name="Stajich J.E."/>
            <person name="Smith M.E."/>
            <person name="Bonito G."/>
            <person name="Spatafora J.W."/>
        </authorList>
    </citation>
    <scope>NUCLEOTIDE SEQUENCE [LARGE SCALE GENOMIC DNA]</scope>
    <source>
        <strain evidence="1 2">AD002</strain>
    </source>
</reference>
<accession>A0A433Q7H4</accession>
<dbReference type="Proteomes" id="UP000274822">
    <property type="component" value="Unassembled WGS sequence"/>
</dbReference>
<keyword evidence="2" id="KW-1185">Reference proteome</keyword>
<comment type="caution">
    <text evidence="1">The sequence shown here is derived from an EMBL/GenBank/DDBJ whole genome shotgun (WGS) entry which is preliminary data.</text>
</comment>
<name>A0A433Q7H4_9FUNG</name>
<protein>
    <submittedName>
        <fullName evidence="1">Uncharacterized protein</fullName>
    </submittedName>
</protein>
<gene>
    <name evidence="1" type="ORF">BC938DRAFT_471765</name>
</gene>
<dbReference type="EMBL" id="RBNJ01012260">
    <property type="protein sequence ID" value="RUS25711.1"/>
    <property type="molecule type" value="Genomic_DNA"/>
</dbReference>
<organism evidence="1 2">
    <name type="scientific">Jimgerdemannia flammicorona</name>
    <dbReference type="NCBI Taxonomy" id="994334"/>
    <lineage>
        <taxon>Eukaryota</taxon>
        <taxon>Fungi</taxon>
        <taxon>Fungi incertae sedis</taxon>
        <taxon>Mucoromycota</taxon>
        <taxon>Mucoromycotina</taxon>
        <taxon>Endogonomycetes</taxon>
        <taxon>Endogonales</taxon>
        <taxon>Endogonaceae</taxon>
        <taxon>Jimgerdemannia</taxon>
    </lineage>
</organism>
<sequence length="217" mass="24208">MLLLILVARPNSPSSFSACGEDHSCRNKPQRSVESDDCSCQNTAVSSLFHGNYTFLVRATQASRSLSKLSDFGDRINWTLFCTFPRNYGGLYRSCNQPDTLPIIRPVTRFSLVLHNVRWSRETGPSAVVIIPASLPTLPLHLPLPSPSVIEGARNGPLVHPSRPPLRAPPPRRFRLCNARVVDLRDQQDQKAEWAAPLCSVRRLDYVGIKYTSATEK</sequence>
<evidence type="ECO:0000313" key="2">
    <source>
        <dbReference type="Proteomes" id="UP000274822"/>
    </source>
</evidence>